<accession>A0A9Q1CG57</accession>
<name>A0A9Q1CG57_HOLLE</name>
<dbReference type="CDD" id="cd09271">
    <property type="entry name" value="RNase_H2-C"/>
    <property type="match status" value="1"/>
</dbReference>
<dbReference type="PANTHER" id="PTHR47063">
    <property type="entry name" value="RIBONUCLEASE H2 SUBUNIT C"/>
    <property type="match status" value="1"/>
</dbReference>
<dbReference type="AlphaFoldDB" id="A0A9Q1CG57"/>
<keyword evidence="2" id="KW-1185">Reference proteome</keyword>
<evidence type="ECO:0000313" key="1">
    <source>
        <dbReference type="EMBL" id="KAJ8044763.1"/>
    </source>
</evidence>
<dbReference type="InterPro" id="IPR052863">
    <property type="entry name" value="RNase_H2_subunit_C"/>
</dbReference>
<organism evidence="1 2">
    <name type="scientific">Holothuria leucospilota</name>
    <name type="common">Black long sea cucumber</name>
    <name type="synonym">Mertensiothuria leucospilota</name>
    <dbReference type="NCBI Taxonomy" id="206669"/>
    <lineage>
        <taxon>Eukaryota</taxon>
        <taxon>Metazoa</taxon>
        <taxon>Echinodermata</taxon>
        <taxon>Eleutherozoa</taxon>
        <taxon>Echinozoa</taxon>
        <taxon>Holothuroidea</taxon>
        <taxon>Aspidochirotacea</taxon>
        <taxon>Aspidochirotida</taxon>
        <taxon>Holothuriidae</taxon>
        <taxon>Holothuria</taxon>
    </lineage>
</organism>
<dbReference type="Proteomes" id="UP001152320">
    <property type="component" value="Chromosome 3"/>
</dbReference>
<gene>
    <name evidence="1" type="ORF">HOLleu_07607</name>
</gene>
<protein>
    <submittedName>
        <fullName evidence="1">Ribonuclease H2 subunit C</fullName>
    </submittedName>
</protein>
<dbReference type="OrthoDB" id="6222486at2759"/>
<sequence>MAVHITGLNADTEKPATLHLLPCTIEHTGPAKVDSFFKSSIRSNGEGLSATFRGRELRGKLVSIPEGYTGLVLQEPNRPFTEDQDRHLKISSNFDNFTYWNLQTPPSDQDKLVRALQWAKLSSVIHAPVSDTSNTDSPNSVEFSR</sequence>
<comment type="caution">
    <text evidence="1">The sequence shown here is derived from an EMBL/GenBank/DDBJ whole genome shotgun (WGS) entry which is preliminary data.</text>
</comment>
<proteinExistence type="predicted"/>
<dbReference type="GO" id="GO:0032299">
    <property type="term" value="C:ribonuclease H2 complex"/>
    <property type="evidence" value="ECO:0007669"/>
    <property type="project" value="InterPro"/>
</dbReference>
<dbReference type="EMBL" id="JAIZAY010000003">
    <property type="protein sequence ID" value="KAJ8044763.1"/>
    <property type="molecule type" value="Genomic_DNA"/>
</dbReference>
<dbReference type="InterPro" id="IPR013924">
    <property type="entry name" value="RNase_H2_suC"/>
</dbReference>
<dbReference type="Gene3D" id="2.40.128.680">
    <property type="match status" value="1"/>
</dbReference>
<dbReference type="GO" id="GO:0006401">
    <property type="term" value="P:RNA catabolic process"/>
    <property type="evidence" value="ECO:0007669"/>
    <property type="project" value="InterPro"/>
</dbReference>
<dbReference type="Pfam" id="PF08615">
    <property type="entry name" value="RNase_H2_suC"/>
    <property type="match status" value="1"/>
</dbReference>
<evidence type="ECO:0000313" key="2">
    <source>
        <dbReference type="Proteomes" id="UP001152320"/>
    </source>
</evidence>
<dbReference type="PANTHER" id="PTHR47063:SF1">
    <property type="entry name" value="RIBONUCLEASE H2 SUBUNIT C"/>
    <property type="match status" value="1"/>
</dbReference>
<reference evidence="1" key="1">
    <citation type="submission" date="2021-10" db="EMBL/GenBank/DDBJ databases">
        <title>Tropical sea cucumber genome reveals ecological adaptation and Cuvierian tubules defense mechanism.</title>
        <authorList>
            <person name="Chen T."/>
        </authorList>
    </citation>
    <scope>NUCLEOTIDE SEQUENCE</scope>
    <source>
        <strain evidence="1">Nanhai2018</strain>
        <tissue evidence="1">Muscle</tissue>
    </source>
</reference>